<evidence type="ECO:0000259" key="2">
    <source>
        <dbReference type="Pfam" id="PF25298"/>
    </source>
</evidence>
<name>A0A2A4JD60_HELVI</name>
<feature type="coiled-coil region" evidence="1">
    <location>
        <begin position="32"/>
        <end position="115"/>
    </location>
</feature>
<feature type="domain" description="FP protein C-terminal" evidence="2">
    <location>
        <begin position="217"/>
        <end position="267"/>
    </location>
</feature>
<reference evidence="3" key="1">
    <citation type="submission" date="2017-09" db="EMBL/GenBank/DDBJ databases">
        <title>Contemporary evolution of a Lepidopteran species, Heliothis virescens, in response to modern agricultural practices.</title>
        <authorList>
            <person name="Fritz M.L."/>
            <person name="Deyonke A.M."/>
            <person name="Papanicolaou A."/>
            <person name="Micinski S."/>
            <person name="Westbrook J."/>
            <person name="Gould F."/>
        </authorList>
    </citation>
    <scope>NUCLEOTIDE SEQUENCE [LARGE SCALE GENOMIC DNA]</scope>
    <source>
        <strain evidence="3">HvINT-</strain>
        <tissue evidence="3">Whole body</tissue>
    </source>
</reference>
<sequence length="268" mass="30799">MSESIDDSSEGEDEKVNDIRRIIREEIRNTLRIEVKNIIGELRLEMDELKKQIDELKLSGCFDISQVNDLKSELMVMQRENTELRSQNSDMQKAVAQLTTQFNTLDQNMREANLEIHGLPENKNEVLPTIITQLANVVSYTLNDCDIMKCVRVASTSNDKLRPRSVVVKLRSPRCRDELYSAITRYNKSHSDNKLNTNLLGYGGNKEPVYVSEHLSPAYKSLHAAARLKAKEKSYKFVWVRYGKIFVCKGENSKTILIKDKQCLDKII</sequence>
<accession>A0A2A4JD60</accession>
<protein>
    <recommendedName>
        <fullName evidence="2">FP protein C-terminal domain-containing protein</fullName>
    </recommendedName>
</protein>
<dbReference type="InterPro" id="IPR057251">
    <property type="entry name" value="FP_C"/>
</dbReference>
<proteinExistence type="predicted"/>
<keyword evidence="1" id="KW-0175">Coiled coil</keyword>
<dbReference type="AlphaFoldDB" id="A0A2A4JD60"/>
<evidence type="ECO:0000256" key="1">
    <source>
        <dbReference type="SAM" id="Coils"/>
    </source>
</evidence>
<dbReference type="EMBL" id="NWSH01001819">
    <property type="protein sequence ID" value="PCG70025.1"/>
    <property type="molecule type" value="Genomic_DNA"/>
</dbReference>
<organism evidence="3">
    <name type="scientific">Heliothis virescens</name>
    <name type="common">Tobacco budworm moth</name>
    <dbReference type="NCBI Taxonomy" id="7102"/>
    <lineage>
        <taxon>Eukaryota</taxon>
        <taxon>Metazoa</taxon>
        <taxon>Ecdysozoa</taxon>
        <taxon>Arthropoda</taxon>
        <taxon>Hexapoda</taxon>
        <taxon>Insecta</taxon>
        <taxon>Pterygota</taxon>
        <taxon>Neoptera</taxon>
        <taxon>Endopterygota</taxon>
        <taxon>Lepidoptera</taxon>
        <taxon>Glossata</taxon>
        <taxon>Ditrysia</taxon>
        <taxon>Noctuoidea</taxon>
        <taxon>Noctuidae</taxon>
        <taxon>Heliothinae</taxon>
        <taxon>Heliothis</taxon>
    </lineage>
</organism>
<gene>
    <name evidence="3" type="ORF">B5V51_3442</name>
</gene>
<dbReference type="STRING" id="7102.A0A2A4JD60"/>
<evidence type="ECO:0000313" key="3">
    <source>
        <dbReference type="EMBL" id="PCG70025.1"/>
    </source>
</evidence>
<dbReference type="Pfam" id="PF25298">
    <property type="entry name" value="Baculo_FP_2nd"/>
    <property type="match status" value="1"/>
</dbReference>
<comment type="caution">
    <text evidence="3">The sequence shown here is derived from an EMBL/GenBank/DDBJ whole genome shotgun (WGS) entry which is preliminary data.</text>
</comment>